<dbReference type="PANTHER" id="PTHR40552">
    <property type="entry name" value="AT05186P-RELATED"/>
    <property type="match status" value="1"/>
</dbReference>
<gene>
    <name evidence="1" type="ORF">KP79_PYT06996</name>
</gene>
<sequence>MVKSFKSRVVKQTSRLKKILCCCSCNTKNRVAPASLDEWRTLTRISEAPLAPVPKFSNDKAPVAPESVFNIVEAPTTSDALSSLPSPTSSVSDREFRSSRLTLHGSPGCVSADTVAAIRDLAGINIAKIVSVSKSKTRVINYYSDQPEDTPLPYFIWSVETNATVGIAIRGSFSQDTLGPMFSNAQCTSMAYQSLAYKKLMGQPDTWNYRDIDSILCQGHLLHSHFRYVMKLSTNKDNRIAIHELPLSYDVQVLPPTCTPGNGSSDLIQKVHVVFLYGIDGMYAYNSPEIAKNVSSFAPEFPMFILQTFTTGNSEDLNMILTINDFTMAIWRRRNEDTIWLFDSHRRDATGLGHAFLTWGSESYDTGAALARSFTGVSGLVGHITEIYGDSFYYNARFYNLDMVDSDGVPPAAGNDADGVMDDRVSTLDDSLPVASLDEEKHPP</sequence>
<organism evidence="1 2">
    <name type="scientific">Mizuhopecten yessoensis</name>
    <name type="common">Japanese scallop</name>
    <name type="synonym">Patinopecten yessoensis</name>
    <dbReference type="NCBI Taxonomy" id="6573"/>
    <lineage>
        <taxon>Eukaryota</taxon>
        <taxon>Metazoa</taxon>
        <taxon>Spiralia</taxon>
        <taxon>Lophotrochozoa</taxon>
        <taxon>Mollusca</taxon>
        <taxon>Bivalvia</taxon>
        <taxon>Autobranchia</taxon>
        <taxon>Pteriomorphia</taxon>
        <taxon>Pectinida</taxon>
        <taxon>Pectinoidea</taxon>
        <taxon>Pectinidae</taxon>
        <taxon>Mizuhopecten</taxon>
    </lineage>
</organism>
<keyword evidence="2" id="KW-1185">Reference proteome</keyword>
<dbReference type="InterPro" id="IPR038765">
    <property type="entry name" value="Papain-like_cys_pep_sf"/>
</dbReference>
<dbReference type="EMBL" id="NEDP02001496">
    <property type="protein sequence ID" value="OWF53161.1"/>
    <property type="molecule type" value="Genomic_DNA"/>
</dbReference>
<dbReference type="AlphaFoldDB" id="A0A210QWR8"/>
<dbReference type="Gene3D" id="3.90.70.120">
    <property type="match status" value="1"/>
</dbReference>
<name>A0A210QWR8_MIZYE</name>
<dbReference type="PANTHER" id="PTHR40552:SF6">
    <property type="entry name" value="FI09606P-RELATED"/>
    <property type="match status" value="1"/>
</dbReference>
<proteinExistence type="predicted"/>
<dbReference type="OrthoDB" id="6073908at2759"/>
<evidence type="ECO:0000313" key="2">
    <source>
        <dbReference type="Proteomes" id="UP000242188"/>
    </source>
</evidence>
<reference evidence="1 2" key="1">
    <citation type="journal article" date="2017" name="Nat. Ecol. Evol.">
        <title>Scallop genome provides insights into evolution of bilaterian karyotype and development.</title>
        <authorList>
            <person name="Wang S."/>
            <person name="Zhang J."/>
            <person name="Jiao W."/>
            <person name="Li J."/>
            <person name="Xun X."/>
            <person name="Sun Y."/>
            <person name="Guo X."/>
            <person name="Huan P."/>
            <person name="Dong B."/>
            <person name="Zhang L."/>
            <person name="Hu X."/>
            <person name="Sun X."/>
            <person name="Wang J."/>
            <person name="Zhao C."/>
            <person name="Wang Y."/>
            <person name="Wang D."/>
            <person name="Huang X."/>
            <person name="Wang R."/>
            <person name="Lv J."/>
            <person name="Li Y."/>
            <person name="Zhang Z."/>
            <person name="Liu B."/>
            <person name="Lu W."/>
            <person name="Hui Y."/>
            <person name="Liang J."/>
            <person name="Zhou Z."/>
            <person name="Hou R."/>
            <person name="Li X."/>
            <person name="Liu Y."/>
            <person name="Li H."/>
            <person name="Ning X."/>
            <person name="Lin Y."/>
            <person name="Zhao L."/>
            <person name="Xing Q."/>
            <person name="Dou J."/>
            <person name="Li Y."/>
            <person name="Mao J."/>
            <person name="Guo H."/>
            <person name="Dou H."/>
            <person name="Li T."/>
            <person name="Mu C."/>
            <person name="Jiang W."/>
            <person name="Fu Q."/>
            <person name="Fu X."/>
            <person name="Miao Y."/>
            <person name="Liu J."/>
            <person name="Yu Q."/>
            <person name="Li R."/>
            <person name="Liao H."/>
            <person name="Li X."/>
            <person name="Kong Y."/>
            <person name="Jiang Z."/>
            <person name="Chourrout D."/>
            <person name="Li R."/>
            <person name="Bao Z."/>
        </authorList>
    </citation>
    <scope>NUCLEOTIDE SEQUENCE [LARGE SCALE GENOMIC DNA]</scope>
    <source>
        <strain evidence="1 2">PY_sf001</strain>
    </source>
</reference>
<protein>
    <submittedName>
        <fullName evidence="1">Uncharacterized protein</fullName>
    </submittedName>
</protein>
<accession>A0A210QWR8</accession>
<evidence type="ECO:0000313" key="1">
    <source>
        <dbReference type="EMBL" id="OWF53161.1"/>
    </source>
</evidence>
<dbReference type="SUPFAM" id="SSF54001">
    <property type="entry name" value="Cysteine proteinases"/>
    <property type="match status" value="1"/>
</dbReference>
<dbReference type="Proteomes" id="UP000242188">
    <property type="component" value="Unassembled WGS sequence"/>
</dbReference>
<comment type="caution">
    <text evidence="1">The sequence shown here is derived from an EMBL/GenBank/DDBJ whole genome shotgun (WGS) entry which is preliminary data.</text>
</comment>